<dbReference type="InterPro" id="IPR037185">
    <property type="entry name" value="EmrE-like"/>
</dbReference>
<dbReference type="RefSeq" id="XP_005761987.1">
    <property type="nucleotide sequence ID" value="XM_005761930.1"/>
</dbReference>
<evidence type="ECO:0000313" key="9">
    <source>
        <dbReference type="Proteomes" id="UP000013827"/>
    </source>
</evidence>
<comment type="subcellular location">
    <subcellularLocation>
        <location evidence="1">Membrane</location>
        <topology evidence="1">Multi-pass membrane protein</topology>
    </subcellularLocation>
</comment>
<feature type="compositionally biased region" description="Basic and acidic residues" evidence="5">
    <location>
        <begin position="352"/>
        <end position="369"/>
    </location>
</feature>
<dbReference type="GO" id="GO:0016020">
    <property type="term" value="C:membrane"/>
    <property type="evidence" value="ECO:0007669"/>
    <property type="project" value="UniProtKB-SubCell"/>
</dbReference>
<feature type="signal peptide" evidence="6">
    <location>
        <begin position="1"/>
        <end position="28"/>
    </location>
</feature>
<keyword evidence="6" id="KW-0732">Signal</keyword>
<feature type="chain" id="PRO_5044200699" description="Sugar phosphate transporter domain-containing protein" evidence="6">
    <location>
        <begin position="29"/>
        <end position="375"/>
    </location>
</feature>
<evidence type="ECO:0000259" key="7">
    <source>
        <dbReference type="Pfam" id="PF03151"/>
    </source>
</evidence>
<keyword evidence="3" id="KW-1133">Transmembrane helix</keyword>
<evidence type="ECO:0000313" key="8">
    <source>
        <dbReference type="EnsemblProtists" id="EOD09558"/>
    </source>
</evidence>
<reference evidence="8" key="2">
    <citation type="submission" date="2024-10" db="UniProtKB">
        <authorList>
            <consortium name="EnsemblProtists"/>
        </authorList>
    </citation>
    <scope>IDENTIFICATION</scope>
</reference>
<evidence type="ECO:0000256" key="4">
    <source>
        <dbReference type="ARBA" id="ARBA00023136"/>
    </source>
</evidence>
<dbReference type="SUPFAM" id="SSF103481">
    <property type="entry name" value="Multidrug resistance efflux transporter EmrE"/>
    <property type="match status" value="1"/>
</dbReference>
<protein>
    <recommendedName>
        <fullName evidence="7">Sugar phosphate transporter domain-containing protein</fullName>
    </recommendedName>
</protein>
<keyword evidence="2" id="KW-0812">Transmembrane</keyword>
<dbReference type="PANTHER" id="PTHR11132">
    <property type="entry name" value="SOLUTE CARRIER FAMILY 35"/>
    <property type="match status" value="1"/>
</dbReference>
<accession>A0A0D3IE73</accession>
<evidence type="ECO:0000256" key="3">
    <source>
        <dbReference type="ARBA" id="ARBA00022989"/>
    </source>
</evidence>
<dbReference type="Pfam" id="PF03151">
    <property type="entry name" value="TPT"/>
    <property type="match status" value="1"/>
</dbReference>
<proteinExistence type="predicted"/>
<feature type="domain" description="Sugar phosphate transporter" evidence="7">
    <location>
        <begin position="20"/>
        <end position="247"/>
    </location>
</feature>
<sequence length="375" mass="39133">MGLEGALGRRVTVGLLLALCSAVTSISTKEILRSFPFPVTIAAVQQLLSAALGRLGIASWQTATSGASPLFDAQIAPVVTAMVISLVAYRWSLMHASVSFTCIVKTLAPLFTILFSFAVEGQPTTAARCASVVPVVLGVALTSATEVEFSSVGALAALVATASQALQMVLAKRLLSRGVWSKPELFYRIALSGFCLLLGLSLLVEAQPIRDELRAPAALSDGASRRGVWRPAGWVLVNGICYFVNQLRARARSVPGKEAGTEPTSDGRYTGLSVLDAMDTPLSHALANVLKRAVVATPLHVFGAALSIFGALAYQQVVSLGGRWAAASLRSSGYAPVALSEEADALEAPPAEEARLGEGRRRGEPHPADGAEDGG</sequence>
<name>A0A0D3IE73_EMIH1</name>
<evidence type="ECO:0000256" key="1">
    <source>
        <dbReference type="ARBA" id="ARBA00004141"/>
    </source>
</evidence>
<dbReference type="HOGENOM" id="CLU_738593_0_0_1"/>
<keyword evidence="4" id="KW-0472">Membrane</keyword>
<feature type="region of interest" description="Disordered" evidence="5">
    <location>
        <begin position="341"/>
        <end position="375"/>
    </location>
</feature>
<keyword evidence="9" id="KW-1185">Reference proteome</keyword>
<evidence type="ECO:0000256" key="2">
    <source>
        <dbReference type="ARBA" id="ARBA00022692"/>
    </source>
</evidence>
<organism evidence="8 9">
    <name type="scientific">Emiliania huxleyi (strain CCMP1516)</name>
    <dbReference type="NCBI Taxonomy" id="280463"/>
    <lineage>
        <taxon>Eukaryota</taxon>
        <taxon>Haptista</taxon>
        <taxon>Haptophyta</taxon>
        <taxon>Prymnesiophyceae</taxon>
        <taxon>Isochrysidales</taxon>
        <taxon>Noelaerhabdaceae</taxon>
        <taxon>Emiliania</taxon>
    </lineage>
</organism>
<dbReference type="GeneID" id="17255723"/>
<reference evidence="9" key="1">
    <citation type="journal article" date="2013" name="Nature">
        <title>Pan genome of the phytoplankton Emiliania underpins its global distribution.</title>
        <authorList>
            <person name="Read B.A."/>
            <person name="Kegel J."/>
            <person name="Klute M.J."/>
            <person name="Kuo A."/>
            <person name="Lefebvre S.C."/>
            <person name="Maumus F."/>
            <person name="Mayer C."/>
            <person name="Miller J."/>
            <person name="Monier A."/>
            <person name="Salamov A."/>
            <person name="Young J."/>
            <person name="Aguilar M."/>
            <person name="Claverie J.M."/>
            <person name="Frickenhaus S."/>
            <person name="Gonzalez K."/>
            <person name="Herman E.K."/>
            <person name="Lin Y.C."/>
            <person name="Napier J."/>
            <person name="Ogata H."/>
            <person name="Sarno A.F."/>
            <person name="Shmutz J."/>
            <person name="Schroeder D."/>
            <person name="de Vargas C."/>
            <person name="Verret F."/>
            <person name="von Dassow P."/>
            <person name="Valentin K."/>
            <person name="Van de Peer Y."/>
            <person name="Wheeler G."/>
            <person name="Dacks J.B."/>
            <person name="Delwiche C.F."/>
            <person name="Dyhrman S.T."/>
            <person name="Glockner G."/>
            <person name="John U."/>
            <person name="Richards T."/>
            <person name="Worden A.Z."/>
            <person name="Zhang X."/>
            <person name="Grigoriev I.V."/>
            <person name="Allen A.E."/>
            <person name="Bidle K."/>
            <person name="Borodovsky M."/>
            <person name="Bowler C."/>
            <person name="Brownlee C."/>
            <person name="Cock J.M."/>
            <person name="Elias M."/>
            <person name="Gladyshev V.N."/>
            <person name="Groth M."/>
            <person name="Guda C."/>
            <person name="Hadaegh A."/>
            <person name="Iglesias-Rodriguez M.D."/>
            <person name="Jenkins J."/>
            <person name="Jones B.M."/>
            <person name="Lawson T."/>
            <person name="Leese F."/>
            <person name="Lindquist E."/>
            <person name="Lobanov A."/>
            <person name="Lomsadze A."/>
            <person name="Malik S.B."/>
            <person name="Marsh M.E."/>
            <person name="Mackinder L."/>
            <person name="Mock T."/>
            <person name="Mueller-Roeber B."/>
            <person name="Pagarete A."/>
            <person name="Parker M."/>
            <person name="Probert I."/>
            <person name="Quesneville H."/>
            <person name="Raines C."/>
            <person name="Rensing S.A."/>
            <person name="Riano-Pachon D.M."/>
            <person name="Richier S."/>
            <person name="Rokitta S."/>
            <person name="Shiraiwa Y."/>
            <person name="Soanes D.M."/>
            <person name="van der Giezen M."/>
            <person name="Wahlund T.M."/>
            <person name="Williams B."/>
            <person name="Wilson W."/>
            <person name="Wolfe G."/>
            <person name="Wurch L.L."/>
        </authorList>
    </citation>
    <scope>NUCLEOTIDE SEQUENCE</scope>
</reference>
<evidence type="ECO:0000256" key="6">
    <source>
        <dbReference type="SAM" id="SignalP"/>
    </source>
</evidence>
<dbReference type="KEGG" id="ehx:EMIHUDRAFT_461783"/>
<dbReference type="PaxDb" id="2903-EOD09558"/>
<dbReference type="Proteomes" id="UP000013827">
    <property type="component" value="Unassembled WGS sequence"/>
</dbReference>
<dbReference type="InterPro" id="IPR004853">
    <property type="entry name" value="Sugar_P_trans_dom"/>
</dbReference>
<dbReference type="AlphaFoldDB" id="A0A0D3IE73"/>
<evidence type="ECO:0000256" key="5">
    <source>
        <dbReference type="SAM" id="MobiDB-lite"/>
    </source>
</evidence>
<dbReference type="InterPro" id="IPR050186">
    <property type="entry name" value="TPT_transporter"/>
</dbReference>
<dbReference type="EnsemblProtists" id="EOD09558">
    <property type="protein sequence ID" value="EOD09558"/>
    <property type="gene ID" value="EMIHUDRAFT_461783"/>
</dbReference>
<dbReference type="eggNOG" id="KOG1441">
    <property type="taxonomic scope" value="Eukaryota"/>
</dbReference>